<sequence>MDSSSEAYLQKLSQNVSNALKGSLTGIFLHGSAVLGGYDARQSDLDVLVVVPNPITDSQRTAVTEVLSEKELPCPAMGLEMSIVTEAAAANIESTAPTFELHLTTAPLDSKVVDGRGHAGDPDLLLHFAVCRASGRNLAKLGTKSREEIFGVVPRVLILSQLRDELTWAASDAPKHYAVLNASRAWMYMETGDLVSKVAGGEWALQRLLDDSKDQDTTASLVQAALAKQNGEDVDMVADDVQRYVDSVLQIMGADGNS</sequence>
<proteinExistence type="predicted"/>
<accession>A0ACC1QJI8</accession>
<dbReference type="Proteomes" id="UP001148737">
    <property type="component" value="Unassembled WGS sequence"/>
</dbReference>
<keyword evidence="2" id="KW-1185">Reference proteome</keyword>
<dbReference type="EMBL" id="JANAKD010001858">
    <property type="protein sequence ID" value="KAJ3476041.1"/>
    <property type="molecule type" value="Genomic_DNA"/>
</dbReference>
<reference evidence="1" key="1">
    <citation type="submission" date="2022-07" db="EMBL/GenBank/DDBJ databases">
        <title>Genome Sequence of Lecanicillium saksenae.</title>
        <authorList>
            <person name="Buettner E."/>
        </authorList>
    </citation>
    <scope>NUCLEOTIDE SEQUENCE</scope>
    <source>
        <strain evidence="1">VT-O1</strain>
    </source>
</reference>
<comment type="caution">
    <text evidence="1">The sequence shown here is derived from an EMBL/GenBank/DDBJ whole genome shotgun (WGS) entry which is preliminary data.</text>
</comment>
<name>A0ACC1QJI8_9HYPO</name>
<protein>
    <submittedName>
        <fullName evidence="1">Uncharacterized protein</fullName>
    </submittedName>
</protein>
<evidence type="ECO:0000313" key="1">
    <source>
        <dbReference type="EMBL" id="KAJ3476041.1"/>
    </source>
</evidence>
<organism evidence="1 2">
    <name type="scientific">Lecanicillium saksenae</name>
    <dbReference type="NCBI Taxonomy" id="468837"/>
    <lineage>
        <taxon>Eukaryota</taxon>
        <taxon>Fungi</taxon>
        <taxon>Dikarya</taxon>
        <taxon>Ascomycota</taxon>
        <taxon>Pezizomycotina</taxon>
        <taxon>Sordariomycetes</taxon>
        <taxon>Hypocreomycetidae</taxon>
        <taxon>Hypocreales</taxon>
        <taxon>Cordycipitaceae</taxon>
        <taxon>Lecanicillium</taxon>
    </lineage>
</organism>
<evidence type="ECO:0000313" key="2">
    <source>
        <dbReference type="Proteomes" id="UP001148737"/>
    </source>
</evidence>
<gene>
    <name evidence="1" type="ORF">NLG97_g9258</name>
</gene>